<accession>A0A3S1B9F4</accession>
<dbReference type="EMBL" id="RQTK01000757">
    <property type="protein sequence ID" value="RUS75258.1"/>
    <property type="molecule type" value="Genomic_DNA"/>
</dbReference>
<dbReference type="AlphaFoldDB" id="A0A3S1B9F4"/>
<comment type="caution">
    <text evidence="1">The sequence shown here is derived from an EMBL/GenBank/DDBJ whole genome shotgun (WGS) entry which is preliminary data.</text>
</comment>
<dbReference type="Proteomes" id="UP000271974">
    <property type="component" value="Unassembled WGS sequence"/>
</dbReference>
<reference evidence="1 2" key="1">
    <citation type="submission" date="2019-01" db="EMBL/GenBank/DDBJ databases">
        <title>A draft genome assembly of the solar-powered sea slug Elysia chlorotica.</title>
        <authorList>
            <person name="Cai H."/>
            <person name="Li Q."/>
            <person name="Fang X."/>
            <person name="Li J."/>
            <person name="Curtis N.E."/>
            <person name="Altenburger A."/>
            <person name="Shibata T."/>
            <person name="Feng M."/>
            <person name="Maeda T."/>
            <person name="Schwartz J.A."/>
            <person name="Shigenobu S."/>
            <person name="Lundholm N."/>
            <person name="Nishiyama T."/>
            <person name="Yang H."/>
            <person name="Hasebe M."/>
            <person name="Li S."/>
            <person name="Pierce S.K."/>
            <person name="Wang J."/>
        </authorList>
    </citation>
    <scope>NUCLEOTIDE SEQUENCE [LARGE SCALE GENOMIC DNA]</scope>
    <source>
        <strain evidence="1">EC2010</strain>
        <tissue evidence="1">Whole organism of an adult</tissue>
    </source>
</reference>
<name>A0A3S1B9F4_ELYCH</name>
<sequence length="319" mass="34898">MNQFHTPPALVTGAVDHGYSIHVVFRTAELPSKRPTLSNGCSISVSNRAPTLYHLSQFAPSPAAVLFITGATSIQCFEPRTNALSFEAVCHFSCNAFIQHFEPRTNALPLEPVCTLSCSGAVHYWCSIHFSVSNRGPTLYHWSQFALFPAAVLLITGAAYIQRFEPRTNALPLEPVCPLSYSGTVHYCGAVHYWCSIHFSVSNRAPTLYHLSQFALFPAAVLFITVAKSIQCSKPRNQRSTTGASLPYSLQRCCSLLVQRTSSVSNRGPTLYHLSQFASSPAAVPFITGAAYIQRFEPRTNALPLEPVCPLSCSGAVYY</sequence>
<keyword evidence="2" id="KW-1185">Reference proteome</keyword>
<evidence type="ECO:0000313" key="2">
    <source>
        <dbReference type="Proteomes" id="UP000271974"/>
    </source>
</evidence>
<organism evidence="1 2">
    <name type="scientific">Elysia chlorotica</name>
    <name type="common">Eastern emerald elysia</name>
    <name type="synonym">Sea slug</name>
    <dbReference type="NCBI Taxonomy" id="188477"/>
    <lineage>
        <taxon>Eukaryota</taxon>
        <taxon>Metazoa</taxon>
        <taxon>Spiralia</taxon>
        <taxon>Lophotrochozoa</taxon>
        <taxon>Mollusca</taxon>
        <taxon>Gastropoda</taxon>
        <taxon>Heterobranchia</taxon>
        <taxon>Euthyneura</taxon>
        <taxon>Panpulmonata</taxon>
        <taxon>Sacoglossa</taxon>
        <taxon>Placobranchoidea</taxon>
        <taxon>Plakobranchidae</taxon>
        <taxon>Elysia</taxon>
    </lineage>
</organism>
<protein>
    <submittedName>
        <fullName evidence="1">Uncharacterized protein</fullName>
    </submittedName>
</protein>
<proteinExistence type="predicted"/>
<gene>
    <name evidence="1" type="ORF">EGW08_016973</name>
</gene>
<evidence type="ECO:0000313" key="1">
    <source>
        <dbReference type="EMBL" id="RUS75258.1"/>
    </source>
</evidence>